<proteinExistence type="predicted"/>
<name>A0ABY6GXH2_9GAMM</name>
<dbReference type="Proteomes" id="UP001163255">
    <property type="component" value="Chromosome"/>
</dbReference>
<evidence type="ECO:0008006" key="3">
    <source>
        <dbReference type="Google" id="ProtNLM"/>
    </source>
</evidence>
<reference evidence="1" key="1">
    <citation type="submission" date="2022-10" db="EMBL/GenBank/DDBJ databases">
        <title>Completed Genome Sequence of two octocoral isolated bacterium, Endozoicomonas euniceicola EF212T and Endozoicomonas gorgoniicola PS125T.</title>
        <authorList>
            <person name="Chiou Y.-J."/>
            <person name="Chen Y.-H."/>
        </authorList>
    </citation>
    <scope>NUCLEOTIDE SEQUENCE</scope>
    <source>
        <strain evidence="1">EF212</strain>
    </source>
</reference>
<evidence type="ECO:0000313" key="1">
    <source>
        <dbReference type="EMBL" id="UYM17079.1"/>
    </source>
</evidence>
<keyword evidence="2" id="KW-1185">Reference proteome</keyword>
<evidence type="ECO:0000313" key="2">
    <source>
        <dbReference type="Proteomes" id="UP001163255"/>
    </source>
</evidence>
<gene>
    <name evidence="1" type="ORF">NX720_03890</name>
</gene>
<dbReference type="RefSeq" id="WP_262599530.1">
    <property type="nucleotide sequence ID" value="NZ_CP103300.1"/>
</dbReference>
<organism evidence="1 2">
    <name type="scientific">Endozoicomonas euniceicola</name>
    <dbReference type="NCBI Taxonomy" id="1234143"/>
    <lineage>
        <taxon>Bacteria</taxon>
        <taxon>Pseudomonadati</taxon>
        <taxon>Pseudomonadota</taxon>
        <taxon>Gammaproteobacteria</taxon>
        <taxon>Oceanospirillales</taxon>
        <taxon>Endozoicomonadaceae</taxon>
        <taxon>Endozoicomonas</taxon>
    </lineage>
</organism>
<sequence>MKMPSTYETNIQSFIDDRKKIHLSISNPSESLGEWDDLAWGESPSRYRFTKHSKTNSRSIRNTAEHSITEDMCIKKYYLYFLKAYLSFNHYEKAKTSNRLSTDCHAFLDLCLVIEDKNILISEISQHDIESFFDILSSSYAHSTCEGKAASIINLISFLTEHKMLINKINCKSPFKYINSSHDIIKKREKKIPSQKVINAIADIYNKSIPENIEELNTEEAPKYKIALSIAGLLFSVSSRIGEFNLLSTSPIKQIKTDSGTTHSIIWRGSKGMIDHEKHIHKDMYEIANRSVNCLKKIGEKARILTRYYENPIQPLSSVIGDYKTNTKYKFPLSKPTTLWQLGVILGFYTDDIINNILNSRVDITINNKRTAKKFKLFAPYFPIELDSSCIITSNFAGKLLLANSYTKKAKDIFKKKNITIDEMLDAWINYIRSQSKNFPNYISPKGKSIHLSSSLIMINGGDHYINTTMGISPFYIRKPKSLQFFNSVFSKSDNSSPSYASNIFFRHGYDPKEFFFNSHQARHYLNTIAQRSDLPEEVIAAWSGRKSSRQNKVYNHETQEEIDAKFLQKGLIEDSRNIIPVTVEEFEGITGTTLASKTPTGFCTQSLDVEPCTYLQIGLSGCTGCTKHCYIKGDQKSLSFLKDDLQIQSDRVMTERMAEREYNPIMNKWFDRHIANIEFLNSLITLLERDDIPDGSIIQYIKQNIFNVITDGNKKTIEVQFSLPTEIQKNIDKNIRLKTSLISEQDFTNDKKNEFDLIFESLTN</sequence>
<protein>
    <recommendedName>
        <fullName evidence="3">Integrase</fullName>
    </recommendedName>
</protein>
<accession>A0ABY6GXH2</accession>
<dbReference type="EMBL" id="CP103300">
    <property type="protein sequence ID" value="UYM17079.1"/>
    <property type="molecule type" value="Genomic_DNA"/>
</dbReference>